<name>A0A1G7A4J7_9ACTN</name>
<dbReference type="AlphaFoldDB" id="A0A1G7A4J7"/>
<dbReference type="PANTHER" id="PTHR35176:SF4">
    <property type="entry name" value="PYRIDOXAMINE 5'-PHOSPHATE OXIDASE-RELATED FMN-BINDING"/>
    <property type="match status" value="1"/>
</dbReference>
<reference evidence="4 5" key="1">
    <citation type="submission" date="2016-10" db="EMBL/GenBank/DDBJ databases">
        <authorList>
            <person name="de Groot N.N."/>
        </authorList>
    </citation>
    <scope>NUCLEOTIDE SEQUENCE [LARGE SCALE GENOMIC DNA]</scope>
    <source>
        <strain evidence="4 5">MON 2.2</strain>
    </source>
</reference>
<feature type="region of interest" description="Disordered" evidence="2">
    <location>
        <begin position="168"/>
        <end position="188"/>
    </location>
</feature>
<organism evidence="4 5">
    <name type="scientific">Auraticoccus monumenti</name>
    <dbReference type="NCBI Taxonomy" id="675864"/>
    <lineage>
        <taxon>Bacteria</taxon>
        <taxon>Bacillati</taxon>
        <taxon>Actinomycetota</taxon>
        <taxon>Actinomycetes</taxon>
        <taxon>Propionibacteriales</taxon>
        <taxon>Propionibacteriaceae</taxon>
        <taxon>Auraticoccus</taxon>
    </lineage>
</organism>
<dbReference type="OrthoDB" id="3725546at2"/>
<protein>
    <submittedName>
        <fullName evidence="4">Pyridoxamine 5'-phosphate oxidase</fullName>
    </submittedName>
</protein>
<dbReference type="SUPFAM" id="SSF50475">
    <property type="entry name" value="FMN-binding split barrel"/>
    <property type="match status" value="1"/>
</dbReference>
<evidence type="ECO:0000313" key="5">
    <source>
        <dbReference type="Proteomes" id="UP000198546"/>
    </source>
</evidence>
<feature type="domain" description="Pyridoxamine 5'-phosphate oxidase N-terminal" evidence="3">
    <location>
        <begin position="30"/>
        <end position="127"/>
    </location>
</feature>
<evidence type="ECO:0000256" key="2">
    <source>
        <dbReference type="SAM" id="MobiDB-lite"/>
    </source>
</evidence>
<dbReference type="Gene3D" id="2.30.110.10">
    <property type="entry name" value="Electron Transport, Fmn-binding Protein, Chain A"/>
    <property type="match status" value="1"/>
</dbReference>
<keyword evidence="1" id="KW-0560">Oxidoreductase</keyword>
<accession>A0A1G7A4J7</accession>
<dbReference type="Pfam" id="PF01243">
    <property type="entry name" value="PNPOx_N"/>
    <property type="match status" value="1"/>
</dbReference>
<dbReference type="InterPro" id="IPR011576">
    <property type="entry name" value="Pyridox_Oxase_N"/>
</dbReference>
<dbReference type="EMBL" id="LT629688">
    <property type="protein sequence ID" value="SDE09477.1"/>
    <property type="molecule type" value="Genomic_DNA"/>
</dbReference>
<evidence type="ECO:0000256" key="1">
    <source>
        <dbReference type="ARBA" id="ARBA00023002"/>
    </source>
</evidence>
<keyword evidence="5" id="KW-1185">Reference proteome</keyword>
<dbReference type="GO" id="GO:0070967">
    <property type="term" value="F:coenzyme F420 binding"/>
    <property type="evidence" value="ECO:0007669"/>
    <property type="project" value="TreeGrafter"/>
</dbReference>
<dbReference type="InterPro" id="IPR052019">
    <property type="entry name" value="F420H2_bilvrd_red/Heme_oxyg"/>
</dbReference>
<proteinExistence type="predicted"/>
<dbReference type="GO" id="GO:0005829">
    <property type="term" value="C:cytosol"/>
    <property type="evidence" value="ECO:0007669"/>
    <property type="project" value="TreeGrafter"/>
</dbReference>
<dbReference type="Proteomes" id="UP000198546">
    <property type="component" value="Chromosome i"/>
</dbReference>
<dbReference type="STRING" id="675864.SAMN04489747_2496"/>
<dbReference type="RefSeq" id="WP_090594017.1">
    <property type="nucleotide sequence ID" value="NZ_LT629688.1"/>
</dbReference>
<dbReference type="InterPro" id="IPR012349">
    <property type="entry name" value="Split_barrel_FMN-bd"/>
</dbReference>
<dbReference type="GO" id="GO:0016627">
    <property type="term" value="F:oxidoreductase activity, acting on the CH-CH group of donors"/>
    <property type="evidence" value="ECO:0007669"/>
    <property type="project" value="TreeGrafter"/>
</dbReference>
<evidence type="ECO:0000259" key="3">
    <source>
        <dbReference type="Pfam" id="PF01243"/>
    </source>
</evidence>
<gene>
    <name evidence="4" type="ORF">SAMN04489747_2496</name>
</gene>
<dbReference type="PANTHER" id="PTHR35176">
    <property type="entry name" value="HEME OXYGENASE HI_0854-RELATED"/>
    <property type="match status" value="1"/>
</dbReference>
<sequence>MSVHRDRPTMPDGYGVPESADGLLEWATVEQQLVGARHVWLSTTRPDGRPHVVPRWGVWLDGRYFYDGSPETVHARNLRTNPACVLHLESATEVVVVEGTAAPSEPITGELGERLSAAYRAAYGDQGYEPAPDAWSGPDAGGMCVLHPVSALAWRRFPADVTRFRFATPPAAPASSGDRQGGDPSSGA</sequence>
<evidence type="ECO:0000313" key="4">
    <source>
        <dbReference type="EMBL" id="SDE09477.1"/>
    </source>
</evidence>